<gene>
    <name evidence="1" type="ORF">ACFQ5P_03520</name>
</gene>
<dbReference type="InterPro" id="IPR046904">
    <property type="entry name" value="ABC-3C_MC2"/>
</dbReference>
<dbReference type="RefSeq" id="WP_207392230.1">
    <property type="nucleotide sequence ID" value="NZ_CBCSAJ010000017.1"/>
</dbReference>
<proteinExistence type="predicted"/>
<keyword evidence="2" id="KW-1185">Reference proteome</keyword>
<dbReference type="EMBL" id="JBHTOQ010000003">
    <property type="protein sequence ID" value="MFD1480359.1"/>
    <property type="molecule type" value="Genomic_DNA"/>
</dbReference>
<protein>
    <submittedName>
        <fullName evidence="1">ABC-three component system middle component 2</fullName>
    </submittedName>
</protein>
<comment type="caution">
    <text evidence="1">The sequence shown here is derived from an EMBL/GenBank/DDBJ whole genome shotgun (WGS) entry which is preliminary data.</text>
</comment>
<reference evidence="2" key="1">
    <citation type="journal article" date="2019" name="Int. J. Syst. Evol. Microbiol.">
        <title>The Global Catalogue of Microorganisms (GCM) 10K type strain sequencing project: providing services to taxonomists for standard genome sequencing and annotation.</title>
        <authorList>
            <consortium name="The Broad Institute Genomics Platform"/>
            <consortium name="The Broad Institute Genome Sequencing Center for Infectious Disease"/>
            <person name="Wu L."/>
            <person name="Ma J."/>
        </authorList>
    </citation>
    <scope>NUCLEOTIDE SEQUENCE [LARGE SCALE GENOMIC DNA]</scope>
    <source>
        <strain evidence="2">CCM 8875</strain>
    </source>
</reference>
<evidence type="ECO:0000313" key="1">
    <source>
        <dbReference type="EMBL" id="MFD1480359.1"/>
    </source>
</evidence>
<organism evidence="1 2">
    <name type="scientific">Paracoccus nototheniae</name>
    <dbReference type="NCBI Taxonomy" id="2489002"/>
    <lineage>
        <taxon>Bacteria</taxon>
        <taxon>Pseudomonadati</taxon>
        <taxon>Pseudomonadota</taxon>
        <taxon>Alphaproteobacteria</taxon>
        <taxon>Rhodobacterales</taxon>
        <taxon>Paracoccaceae</taxon>
        <taxon>Paracoccus</taxon>
    </lineage>
</organism>
<sequence>MAERASRPLRNELPRPFNTPLECGLRLLFILSVCRPSPCDLQRLISYDYLLVHSGDVEGGPASLHPAVPERGSEWIVKRDLVQTGMDLMYARELVTKKLTSDGIAYVGSEMTTAFIGLLKTPYAAAIQKRARWIVDTFGARSDDDLQAFMAERVGTWGAEFETLAALGDLEF</sequence>
<dbReference type="Pfam" id="PF20288">
    <property type="entry name" value="MC2"/>
    <property type="match status" value="1"/>
</dbReference>
<accession>A0ABW4DT52</accession>
<evidence type="ECO:0000313" key="2">
    <source>
        <dbReference type="Proteomes" id="UP001597302"/>
    </source>
</evidence>
<name>A0ABW4DT52_9RHOB</name>
<dbReference type="Proteomes" id="UP001597302">
    <property type="component" value="Unassembled WGS sequence"/>
</dbReference>